<sequence length="164" mass="16899">MSLAALGYAVPVLAELNVPIAARVISFRQPALGGPIMTAILYEPGNGASEAEAALIERTIGSGLVVGRSVIRTRRVPIATMGTLSGYRVAFVTAGLRDDQASIAAAADRSSVLTITSDSACVNAGRCVVGITQGAKVQITVNRAAARAANIRFGSAFLMLIKEI</sequence>
<gene>
    <name evidence="1" type="ORF">HD841_002923</name>
</gene>
<protein>
    <recommendedName>
        <fullName evidence="3">DUF4154 domain-containing protein</fullName>
    </recommendedName>
</protein>
<evidence type="ECO:0008006" key="3">
    <source>
        <dbReference type="Google" id="ProtNLM"/>
    </source>
</evidence>
<evidence type="ECO:0000313" key="1">
    <source>
        <dbReference type="EMBL" id="NYD91116.1"/>
    </source>
</evidence>
<comment type="caution">
    <text evidence="1">The sequence shown here is derived from an EMBL/GenBank/DDBJ whole genome shotgun (WGS) entry which is preliminary data.</text>
</comment>
<dbReference type="AlphaFoldDB" id="A0A7Y9K2L4"/>
<reference evidence="1 2" key="1">
    <citation type="submission" date="2020-08" db="EMBL/GenBank/DDBJ databases">
        <title>The Agave Microbiome: Exploring the role of microbial communities in plant adaptations to desert environments.</title>
        <authorList>
            <person name="Partida-Martinez L.P."/>
        </authorList>
    </citation>
    <scope>NUCLEOTIDE SEQUENCE [LARGE SCALE GENOMIC DNA]</scope>
    <source>
        <strain evidence="1 2">AS2.3</strain>
    </source>
</reference>
<dbReference type="EMBL" id="JACCBY010000004">
    <property type="protein sequence ID" value="NYD91116.1"/>
    <property type="molecule type" value="Genomic_DNA"/>
</dbReference>
<organism evidence="1 2">
    <name type="scientific">Sphingomonas melonis</name>
    <dbReference type="NCBI Taxonomy" id="152682"/>
    <lineage>
        <taxon>Bacteria</taxon>
        <taxon>Pseudomonadati</taxon>
        <taxon>Pseudomonadota</taxon>
        <taxon>Alphaproteobacteria</taxon>
        <taxon>Sphingomonadales</taxon>
        <taxon>Sphingomonadaceae</taxon>
        <taxon>Sphingomonas</taxon>
    </lineage>
</organism>
<dbReference type="Proteomes" id="UP000517753">
    <property type="component" value="Unassembled WGS sequence"/>
</dbReference>
<dbReference type="InterPro" id="IPR025293">
    <property type="entry name" value="YfiR/HmsC-like"/>
</dbReference>
<dbReference type="RefSeq" id="WP_179509553.1">
    <property type="nucleotide sequence ID" value="NZ_JACCBY010000004.1"/>
</dbReference>
<name>A0A7Y9K2L4_9SPHN</name>
<accession>A0A7Y9K2L4</accession>
<dbReference type="Pfam" id="PF13689">
    <property type="entry name" value="DUF4154"/>
    <property type="match status" value="1"/>
</dbReference>
<evidence type="ECO:0000313" key="2">
    <source>
        <dbReference type="Proteomes" id="UP000517753"/>
    </source>
</evidence>
<proteinExistence type="predicted"/>
<keyword evidence="2" id="KW-1185">Reference proteome</keyword>